<dbReference type="PANTHER" id="PTHR36180:SF2">
    <property type="entry name" value="BRO FAMILY PROTEIN"/>
    <property type="match status" value="1"/>
</dbReference>
<accession>A0A560H6J1</accession>
<evidence type="ECO:0000313" key="3">
    <source>
        <dbReference type="Proteomes" id="UP000315751"/>
    </source>
</evidence>
<dbReference type="InterPro" id="IPR003497">
    <property type="entry name" value="BRO_N_domain"/>
</dbReference>
<protein>
    <submittedName>
        <fullName evidence="2">Prophage antirepressor-like protein</fullName>
    </submittedName>
</protein>
<evidence type="ECO:0000259" key="1">
    <source>
        <dbReference type="PROSITE" id="PS51750"/>
    </source>
</evidence>
<dbReference type="AlphaFoldDB" id="A0A560H6J1"/>
<sequence length="168" mass="18398">MSDLIPFSFEDNPVRVIKRAGEPWFVAADIAKVLEIGRTDDAVRRLDDDERGTDSIRTPGGAQEMTIINESGLYSLVLTSRKPAARRFKKWVTGEVLPAIRKTGGYMVAAPEETPEQLALRALTVLQATVDRQKAELAAALPKVEVHDRIVQADGSLTVTEAAKAFPQ</sequence>
<dbReference type="PANTHER" id="PTHR36180">
    <property type="entry name" value="DNA-BINDING PROTEIN-RELATED-RELATED"/>
    <property type="match status" value="1"/>
</dbReference>
<name>A0A560H6J1_9PROT</name>
<evidence type="ECO:0000313" key="2">
    <source>
        <dbReference type="EMBL" id="TWB41935.1"/>
    </source>
</evidence>
<feature type="domain" description="Bro-N" evidence="1">
    <location>
        <begin position="1"/>
        <end position="104"/>
    </location>
</feature>
<dbReference type="Proteomes" id="UP000315751">
    <property type="component" value="Unassembled WGS sequence"/>
</dbReference>
<dbReference type="Pfam" id="PF02498">
    <property type="entry name" value="Bro-N"/>
    <property type="match status" value="1"/>
</dbReference>
<dbReference type="RefSeq" id="WP_145733095.1">
    <property type="nucleotide sequence ID" value="NZ_VITR01000007.1"/>
</dbReference>
<gene>
    <name evidence="2" type="ORF">FBZ90_107314</name>
</gene>
<dbReference type="SMART" id="SM01040">
    <property type="entry name" value="Bro-N"/>
    <property type="match status" value="1"/>
</dbReference>
<dbReference type="PROSITE" id="PS51750">
    <property type="entry name" value="BRO_N"/>
    <property type="match status" value="1"/>
</dbReference>
<proteinExistence type="predicted"/>
<comment type="caution">
    <text evidence="2">The sequence shown here is derived from an EMBL/GenBank/DDBJ whole genome shotgun (WGS) entry which is preliminary data.</text>
</comment>
<organism evidence="2 3">
    <name type="scientific">Nitrospirillum amazonense</name>
    <dbReference type="NCBI Taxonomy" id="28077"/>
    <lineage>
        <taxon>Bacteria</taxon>
        <taxon>Pseudomonadati</taxon>
        <taxon>Pseudomonadota</taxon>
        <taxon>Alphaproteobacteria</taxon>
        <taxon>Rhodospirillales</taxon>
        <taxon>Azospirillaceae</taxon>
        <taxon>Nitrospirillum</taxon>
    </lineage>
</organism>
<dbReference type="EMBL" id="VITR01000007">
    <property type="protein sequence ID" value="TWB41935.1"/>
    <property type="molecule type" value="Genomic_DNA"/>
</dbReference>
<keyword evidence="3" id="KW-1185">Reference proteome</keyword>
<reference evidence="2 3" key="1">
    <citation type="submission" date="2019-06" db="EMBL/GenBank/DDBJ databases">
        <title>Genomic Encyclopedia of Type Strains, Phase IV (KMG-V): Genome sequencing to study the core and pangenomes of soil and plant-associated prokaryotes.</title>
        <authorList>
            <person name="Whitman W."/>
        </authorList>
    </citation>
    <scope>NUCLEOTIDE SEQUENCE [LARGE SCALE GENOMIC DNA]</scope>
    <source>
        <strain evidence="2 3">BR 11622</strain>
    </source>
</reference>
<dbReference type="OrthoDB" id="9808959at2"/>